<protein>
    <submittedName>
        <fullName evidence="2">Uncharacterized protein</fullName>
    </submittedName>
</protein>
<keyword evidence="3" id="KW-1185">Reference proteome</keyword>
<reference evidence="2 3" key="1">
    <citation type="journal article" date="2022" name="G3 (Bethesda)">
        <title>Whole-genome sequence and methylome profiling of the almond [Prunus dulcis (Mill.) D.A. Webb] cultivar 'Nonpareil'.</title>
        <authorList>
            <person name="D'Amico-Willman K.M."/>
            <person name="Ouma W.Z."/>
            <person name="Meulia T."/>
            <person name="Sideli G.M."/>
            <person name="Gradziel T.M."/>
            <person name="Fresnedo-Ramirez J."/>
        </authorList>
    </citation>
    <scope>NUCLEOTIDE SEQUENCE [LARGE SCALE GENOMIC DNA]</scope>
    <source>
        <strain evidence="2">Clone GOH B32 T37-40</strain>
    </source>
</reference>
<gene>
    <name evidence="2" type="ORF">L3X38_012432</name>
</gene>
<sequence length="195" mass="20654">MVDTRRTKSNATTMGPYHGFVVETSMQPHGIVIANALQSSSSALQPPSAAEIAEQPPHDPGTSTALQLPAPITGAALPRCPTVGAQQQPHHSTTGFAAQPHGYSDVVPVLEQIHSLPPLRSHLTYAPVYASNGALAHMPLGPMHNTLLDPRSQVDLNSRVDQLTQKAWARFGSGQILADPRAKQKESSVLGSGRV</sequence>
<evidence type="ECO:0000256" key="1">
    <source>
        <dbReference type="SAM" id="MobiDB-lite"/>
    </source>
</evidence>
<dbReference type="Proteomes" id="UP001054821">
    <property type="component" value="Chromosome 2"/>
</dbReference>
<feature type="region of interest" description="Disordered" evidence="1">
    <location>
        <begin position="44"/>
        <end position="64"/>
    </location>
</feature>
<name>A0AAD4WJB7_PRUDU</name>
<comment type="caution">
    <text evidence="2">The sequence shown here is derived from an EMBL/GenBank/DDBJ whole genome shotgun (WGS) entry which is preliminary data.</text>
</comment>
<evidence type="ECO:0000313" key="3">
    <source>
        <dbReference type="Proteomes" id="UP001054821"/>
    </source>
</evidence>
<accession>A0AAD4WJB7</accession>
<organism evidence="2 3">
    <name type="scientific">Prunus dulcis</name>
    <name type="common">Almond</name>
    <name type="synonym">Amygdalus dulcis</name>
    <dbReference type="NCBI Taxonomy" id="3755"/>
    <lineage>
        <taxon>Eukaryota</taxon>
        <taxon>Viridiplantae</taxon>
        <taxon>Streptophyta</taxon>
        <taxon>Embryophyta</taxon>
        <taxon>Tracheophyta</taxon>
        <taxon>Spermatophyta</taxon>
        <taxon>Magnoliopsida</taxon>
        <taxon>eudicotyledons</taxon>
        <taxon>Gunneridae</taxon>
        <taxon>Pentapetalae</taxon>
        <taxon>rosids</taxon>
        <taxon>fabids</taxon>
        <taxon>Rosales</taxon>
        <taxon>Rosaceae</taxon>
        <taxon>Amygdaloideae</taxon>
        <taxon>Amygdaleae</taxon>
        <taxon>Prunus</taxon>
    </lineage>
</organism>
<proteinExistence type="predicted"/>
<dbReference type="EMBL" id="JAJFAZ020000002">
    <property type="protein sequence ID" value="KAI5344555.1"/>
    <property type="molecule type" value="Genomic_DNA"/>
</dbReference>
<evidence type="ECO:0000313" key="2">
    <source>
        <dbReference type="EMBL" id="KAI5344555.1"/>
    </source>
</evidence>
<dbReference type="AlphaFoldDB" id="A0AAD4WJB7"/>